<evidence type="ECO:0000313" key="2">
    <source>
        <dbReference type="EMBL" id="HHI97544.1"/>
    </source>
</evidence>
<keyword evidence="2" id="KW-0808">Transferase</keyword>
<feature type="domain" description="Methyltransferase type 11" evidence="1">
    <location>
        <begin position="44"/>
        <end position="128"/>
    </location>
</feature>
<accession>A0A7V5U2V4</accession>
<dbReference type="PANTHER" id="PTHR42912:SF80">
    <property type="entry name" value="METHYLTRANSFERASE DOMAIN-CONTAINING PROTEIN"/>
    <property type="match status" value="1"/>
</dbReference>
<reference evidence="2" key="1">
    <citation type="journal article" date="2020" name="mSystems">
        <title>Genome- and Community-Level Interaction Insights into Carbon Utilization and Element Cycling Functions of Hydrothermarchaeota in Hydrothermal Sediment.</title>
        <authorList>
            <person name="Zhou Z."/>
            <person name="Liu Y."/>
            <person name="Xu W."/>
            <person name="Pan J."/>
            <person name="Luo Z.H."/>
            <person name="Li M."/>
        </authorList>
    </citation>
    <scope>NUCLEOTIDE SEQUENCE [LARGE SCALE GENOMIC DNA]</scope>
    <source>
        <strain evidence="2">HyVt-533</strain>
    </source>
</reference>
<sequence>MWREISRAFGESAEEYDAWYQENPLFEAELAALKELGSPPQPALEIGVGTGVFAKALGFTYGLDPSFPMLKRARSKGLWVVCGRGESLPFKEESFAACGLFFTLCFVEDPLQVLREARRILKPQGKLWLGFIPADSSWARYYEAKKRAGHKLYRFARFYPHDKVLKLVQELGFSLEKEVSSLYQSPDESPRYEDPREGYQKGAGFVALSLKKAPR</sequence>
<evidence type="ECO:0000259" key="1">
    <source>
        <dbReference type="Pfam" id="PF08241"/>
    </source>
</evidence>
<dbReference type="PANTHER" id="PTHR42912">
    <property type="entry name" value="METHYLTRANSFERASE"/>
    <property type="match status" value="1"/>
</dbReference>
<organism evidence="2">
    <name type="scientific">Thermodesulfatator atlanticus</name>
    <dbReference type="NCBI Taxonomy" id="501497"/>
    <lineage>
        <taxon>Bacteria</taxon>
        <taxon>Pseudomonadati</taxon>
        <taxon>Thermodesulfobacteriota</taxon>
        <taxon>Thermodesulfobacteria</taxon>
        <taxon>Thermodesulfobacteriales</taxon>
        <taxon>Thermodesulfatatoraceae</taxon>
        <taxon>Thermodesulfatator</taxon>
    </lineage>
</organism>
<dbReference type="InterPro" id="IPR029063">
    <property type="entry name" value="SAM-dependent_MTases_sf"/>
</dbReference>
<proteinExistence type="predicted"/>
<name>A0A7V5U2V4_9BACT</name>
<dbReference type="InterPro" id="IPR050508">
    <property type="entry name" value="Methyltransf_Superfamily"/>
</dbReference>
<protein>
    <submittedName>
        <fullName evidence="2">Class I SAM-dependent methyltransferase</fullName>
    </submittedName>
</protein>
<dbReference type="Gene3D" id="3.40.50.150">
    <property type="entry name" value="Vaccinia Virus protein VP39"/>
    <property type="match status" value="1"/>
</dbReference>
<comment type="caution">
    <text evidence="2">The sequence shown here is derived from an EMBL/GenBank/DDBJ whole genome shotgun (WGS) entry which is preliminary data.</text>
</comment>
<dbReference type="Pfam" id="PF08241">
    <property type="entry name" value="Methyltransf_11"/>
    <property type="match status" value="1"/>
</dbReference>
<dbReference type="EMBL" id="DROK01000196">
    <property type="protein sequence ID" value="HHI97544.1"/>
    <property type="molecule type" value="Genomic_DNA"/>
</dbReference>
<dbReference type="Proteomes" id="UP000886101">
    <property type="component" value="Unassembled WGS sequence"/>
</dbReference>
<keyword evidence="2" id="KW-0489">Methyltransferase</keyword>
<dbReference type="AlphaFoldDB" id="A0A7V5U2V4"/>
<dbReference type="GO" id="GO:0032259">
    <property type="term" value="P:methylation"/>
    <property type="evidence" value="ECO:0007669"/>
    <property type="project" value="UniProtKB-KW"/>
</dbReference>
<dbReference type="SUPFAM" id="SSF53335">
    <property type="entry name" value="S-adenosyl-L-methionine-dependent methyltransferases"/>
    <property type="match status" value="1"/>
</dbReference>
<dbReference type="InterPro" id="IPR013216">
    <property type="entry name" value="Methyltransf_11"/>
</dbReference>
<gene>
    <name evidence="2" type="ORF">ENJ96_06800</name>
</gene>
<dbReference type="CDD" id="cd02440">
    <property type="entry name" value="AdoMet_MTases"/>
    <property type="match status" value="1"/>
</dbReference>
<dbReference type="GO" id="GO:0008757">
    <property type="term" value="F:S-adenosylmethionine-dependent methyltransferase activity"/>
    <property type="evidence" value="ECO:0007669"/>
    <property type="project" value="InterPro"/>
</dbReference>